<dbReference type="SUPFAM" id="SSF51206">
    <property type="entry name" value="cAMP-binding domain-like"/>
    <property type="match status" value="1"/>
</dbReference>
<proteinExistence type="predicted"/>
<feature type="domain" description="Histidine kinase" evidence="5">
    <location>
        <begin position="292"/>
        <end position="467"/>
    </location>
</feature>
<gene>
    <name evidence="6" type="ORF">A5893_13200</name>
</gene>
<evidence type="ECO:0000313" key="6">
    <source>
        <dbReference type="EMBL" id="OAQ38384.1"/>
    </source>
</evidence>
<dbReference type="InterPro" id="IPR000595">
    <property type="entry name" value="cNMP-bd_dom"/>
</dbReference>
<protein>
    <recommendedName>
        <fullName evidence="2">histidine kinase</fullName>
        <ecNumber evidence="2">2.7.13.3</ecNumber>
    </recommendedName>
</protein>
<dbReference type="PANTHER" id="PTHR43065">
    <property type="entry name" value="SENSOR HISTIDINE KINASE"/>
    <property type="match status" value="1"/>
</dbReference>
<evidence type="ECO:0000256" key="1">
    <source>
        <dbReference type="ARBA" id="ARBA00000085"/>
    </source>
</evidence>
<dbReference type="OrthoDB" id="9806995at2"/>
<evidence type="ECO:0000313" key="7">
    <source>
        <dbReference type="Proteomes" id="UP000078459"/>
    </source>
</evidence>
<organism evidence="6 7">
    <name type="scientific">Pedobacter psychrophilus</name>
    <dbReference type="NCBI Taxonomy" id="1826909"/>
    <lineage>
        <taxon>Bacteria</taxon>
        <taxon>Pseudomonadati</taxon>
        <taxon>Bacteroidota</taxon>
        <taxon>Sphingobacteriia</taxon>
        <taxon>Sphingobacteriales</taxon>
        <taxon>Sphingobacteriaceae</taxon>
        <taxon>Pedobacter</taxon>
    </lineage>
</organism>
<dbReference type="PANTHER" id="PTHR43065:SF48">
    <property type="entry name" value="HISTIDINE KINASE"/>
    <property type="match status" value="1"/>
</dbReference>
<sequence length="467" mass="52123">MDTLTPLMLNQIESLNEVPKEQLQWLIEKSIFKTYQAGEILFSPGNTLLGTHFIIKGALEIYILRNNNKSIISEIVEGGITGILPFSRANKATGYGQCIKDSSILTFPKEYLKEMILDHYELTQALVHVMTSRVRDFTALQQQNEKMMALGKLSAGLAHELNNPASAIARGAASLKQHLQLQPDTFKQVISIKLSSEAIDVINKRLYEVLSIKAIPPHLTMVQKMDLEGEIEDWLFENQIKDFSDVPENFIDFGLGIKDLELLKNTVPNDNLQAIILWINSNLVTERMVSDIEESSKRIAHLVGSVKNFAHMDGGGDKKIIDIHSGIKNTLTMLNHKLKSSNIKVEQQFDTNIPQVKVFVGELNQVWTNLIDNACDALFGIENAKLIISTKQENGFIKVNIEDNGGGIPDDVITKIFDPFFTTKEIGKGTGLGLDVVNRIVRQHNGSVKVNSKPGETNFEVCFPIEN</sequence>
<dbReference type="SMART" id="SM00387">
    <property type="entry name" value="HATPase_c"/>
    <property type="match status" value="1"/>
</dbReference>
<evidence type="ECO:0000256" key="2">
    <source>
        <dbReference type="ARBA" id="ARBA00012438"/>
    </source>
</evidence>
<dbReference type="PRINTS" id="PR00344">
    <property type="entry name" value="BCTRLSENSOR"/>
</dbReference>
<feature type="domain" description="Cyclic nucleotide-binding" evidence="4">
    <location>
        <begin position="14"/>
        <end position="82"/>
    </location>
</feature>
<dbReference type="PROSITE" id="PS50042">
    <property type="entry name" value="CNMP_BINDING_3"/>
    <property type="match status" value="1"/>
</dbReference>
<dbReference type="InterPro" id="IPR036890">
    <property type="entry name" value="HATPase_C_sf"/>
</dbReference>
<dbReference type="AlphaFoldDB" id="A0A179DBU3"/>
<dbReference type="SUPFAM" id="SSF55874">
    <property type="entry name" value="ATPase domain of HSP90 chaperone/DNA topoisomerase II/histidine kinase"/>
    <property type="match status" value="1"/>
</dbReference>
<dbReference type="EMBL" id="LWHJ01000030">
    <property type="protein sequence ID" value="OAQ38384.1"/>
    <property type="molecule type" value="Genomic_DNA"/>
</dbReference>
<dbReference type="InterPro" id="IPR014710">
    <property type="entry name" value="RmlC-like_jellyroll"/>
</dbReference>
<dbReference type="Pfam" id="PF00027">
    <property type="entry name" value="cNMP_binding"/>
    <property type="match status" value="1"/>
</dbReference>
<evidence type="ECO:0000259" key="4">
    <source>
        <dbReference type="PROSITE" id="PS50042"/>
    </source>
</evidence>
<dbReference type="CDD" id="cd00038">
    <property type="entry name" value="CAP_ED"/>
    <property type="match status" value="1"/>
</dbReference>
<dbReference type="InterPro" id="IPR003661">
    <property type="entry name" value="HisK_dim/P_dom"/>
</dbReference>
<name>A0A179DBU3_9SPHI</name>
<dbReference type="Gene3D" id="2.60.120.10">
    <property type="entry name" value="Jelly Rolls"/>
    <property type="match status" value="1"/>
</dbReference>
<dbReference type="GO" id="GO:0000155">
    <property type="term" value="F:phosphorelay sensor kinase activity"/>
    <property type="evidence" value="ECO:0007669"/>
    <property type="project" value="InterPro"/>
</dbReference>
<dbReference type="Pfam" id="PF02518">
    <property type="entry name" value="HATPase_c"/>
    <property type="match status" value="1"/>
</dbReference>
<dbReference type="EC" id="2.7.13.3" evidence="2"/>
<dbReference type="InterPro" id="IPR005467">
    <property type="entry name" value="His_kinase_dom"/>
</dbReference>
<dbReference type="STRING" id="1826909.A5893_13200"/>
<dbReference type="InterPro" id="IPR003594">
    <property type="entry name" value="HATPase_dom"/>
</dbReference>
<evidence type="ECO:0000256" key="3">
    <source>
        <dbReference type="ARBA" id="ARBA00022553"/>
    </source>
</evidence>
<keyword evidence="7" id="KW-1185">Reference proteome</keyword>
<evidence type="ECO:0000259" key="5">
    <source>
        <dbReference type="PROSITE" id="PS50109"/>
    </source>
</evidence>
<dbReference type="RefSeq" id="WP_068823154.1">
    <property type="nucleotide sequence ID" value="NZ_LWHJ01000030.1"/>
</dbReference>
<dbReference type="Gene3D" id="1.10.287.130">
    <property type="match status" value="1"/>
</dbReference>
<comment type="catalytic activity">
    <reaction evidence="1">
        <text>ATP + protein L-histidine = ADP + protein N-phospho-L-histidine.</text>
        <dbReference type="EC" id="2.7.13.3"/>
    </reaction>
</comment>
<accession>A0A179DBU3</accession>
<dbReference type="Proteomes" id="UP000078459">
    <property type="component" value="Unassembled WGS sequence"/>
</dbReference>
<dbReference type="InterPro" id="IPR004358">
    <property type="entry name" value="Sig_transdc_His_kin-like_C"/>
</dbReference>
<reference evidence="6 7" key="2">
    <citation type="submission" date="2016-06" db="EMBL/GenBank/DDBJ databases">
        <title>Pedobacter psychrophilus sp. nov., isolated from Antarctic fragmentary rock.</title>
        <authorList>
            <person name="Svec P."/>
        </authorList>
    </citation>
    <scope>NUCLEOTIDE SEQUENCE [LARGE SCALE GENOMIC DNA]</scope>
    <source>
        <strain evidence="6 7">CCM 8644</strain>
    </source>
</reference>
<keyword evidence="3" id="KW-0597">Phosphoprotein</keyword>
<dbReference type="SUPFAM" id="SSF47384">
    <property type="entry name" value="Homodimeric domain of signal transducing histidine kinase"/>
    <property type="match status" value="1"/>
</dbReference>
<dbReference type="InterPro" id="IPR018490">
    <property type="entry name" value="cNMP-bd_dom_sf"/>
</dbReference>
<comment type="caution">
    <text evidence="6">The sequence shown here is derived from an EMBL/GenBank/DDBJ whole genome shotgun (WGS) entry which is preliminary data.</text>
</comment>
<dbReference type="Gene3D" id="3.30.565.10">
    <property type="entry name" value="Histidine kinase-like ATPase, C-terminal domain"/>
    <property type="match status" value="1"/>
</dbReference>
<reference evidence="6 7" key="1">
    <citation type="submission" date="2016-04" db="EMBL/GenBank/DDBJ databases">
        <authorList>
            <person name="Evans L.H."/>
            <person name="Alamgir A."/>
            <person name="Owens N."/>
            <person name="Weber N.D."/>
            <person name="Virtaneva K."/>
            <person name="Barbian K."/>
            <person name="Babar A."/>
            <person name="Rosenke K."/>
        </authorList>
    </citation>
    <scope>NUCLEOTIDE SEQUENCE [LARGE SCALE GENOMIC DNA]</scope>
    <source>
        <strain evidence="6 7">CCM 8644</strain>
    </source>
</reference>
<dbReference type="InterPro" id="IPR036097">
    <property type="entry name" value="HisK_dim/P_sf"/>
</dbReference>
<dbReference type="CDD" id="cd00082">
    <property type="entry name" value="HisKA"/>
    <property type="match status" value="1"/>
</dbReference>
<dbReference type="PROSITE" id="PS50109">
    <property type="entry name" value="HIS_KIN"/>
    <property type="match status" value="1"/>
</dbReference>